<feature type="transmembrane region" description="Helical" evidence="1">
    <location>
        <begin position="41"/>
        <end position="64"/>
    </location>
</feature>
<sequence length="103" mass="10699">MTMTPNDKAILAASAPWLGALLNVVPGLGSGYIYQRRWRAYWITTALATGWFLLGAVLGGAGIAADPSTADPSDQLIGLGGLLLLAAITAAEAFRAARQARTE</sequence>
<dbReference type="PATRIC" id="fig|292564.3.peg.200"/>
<keyword evidence="1" id="KW-0472">Membrane</keyword>
<reference evidence="3" key="1">
    <citation type="journal article" date="2013" name="Proc. Natl. Acad. Sci. U.S.A.">
        <title>Improving the coverage of the cyanobacterial phylum using diversity-driven genome sequencing.</title>
        <authorList>
            <person name="Shih P.M."/>
            <person name="Wu D."/>
            <person name="Latifi A."/>
            <person name="Axen S.D."/>
            <person name="Fewer D.P."/>
            <person name="Talla E."/>
            <person name="Calteau A."/>
            <person name="Cai F."/>
            <person name="Tandeau de Marsac N."/>
            <person name="Rippka R."/>
            <person name="Herdman M."/>
            <person name="Sivonen K."/>
            <person name="Coursin T."/>
            <person name="Laurent T."/>
            <person name="Goodwin L."/>
            <person name="Nolan M."/>
            <person name="Davenport K.W."/>
            <person name="Han C.S."/>
            <person name="Rubin E.M."/>
            <person name="Eisen J.A."/>
            <person name="Woyke T."/>
            <person name="Gugger M."/>
            <person name="Kerfeld C.A."/>
        </authorList>
    </citation>
    <scope>NUCLEOTIDE SEQUENCE [LARGE SCALE GENOMIC DNA]</scope>
    <source>
        <strain evidence="3">ATCC 27147 / PCC 6307</strain>
    </source>
</reference>
<accession>K9P2X5</accession>
<dbReference type="Proteomes" id="UP000010388">
    <property type="component" value="Chromosome"/>
</dbReference>
<dbReference type="RefSeq" id="WP_015107879.1">
    <property type="nucleotide sequence ID" value="NC_019675.1"/>
</dbReference>
<feature type="transmembrane region" description="Helical" evidence="1">
    <location>
        <begin position="76"/>
        <end position="94"/>
    </location>
</feature>
<dbReference type="HOGENOM" id="CLU_2235230_0_0_3"/>
<name>K9P2X5_CYAGP</name>
<organism evidence="2 3">
    <name type="scientific">Cyanobium gracile (strain ATCC 27147 / PCC 6307)</name>
    <dbReference type="NCBI Taxonomy" id="292564"/>
    <lineage>
        <taxon>Bacteria</taxon>
        <taxon>Bacillati</taxon>
        <taxon>Cyanobacteriota</taxon>
        <taxon>Cyanophyceae</taxon>
        <taxon>Synechococcales</taxon>
        <taxon>Prochlorococcaceae</taxon>
        <taxon>Cyanobium</taxon>
    </lineage>
</organism>
<dbReference type="EMBL" id="CP003495">
    <property type="protein sequence ID" value="AFY27420.1"/>
    <property type="molecule type" value="Genomic_DNA"/>
</dbReference>
<feature type="transmembrane region" description="Helical" evidence="1">
    <location>
        <begin position="15"/>
        <end position="34"/>
    </location>
</feature>
<dbReference type="eggNOG" id="ENOG50346SX">
    <property type="taxonomic scope" value="Bacteria"/>
</dbReference>
<keyword evidence="1" id="KW-1133">Transmembrane helix</keyword>
<protein>
    <submittedName>
        <fullName evidence="2">Uncharacterized protein</fullName>
    </submittedName>
</protein>
<gene>
    <name evidence="2" type="ordered locus">Cyagr_0216</name>
</gene>
<keyword evidence="1" id="KW-0812">Transmembrane</keyword>
<proteinExistence type="predicted"/>
<dbReference type="KEGG" id="cgc:Cyagr_0216"/>
<evidence type="ECO:0000256" key="1">
    <source>
        <dbReference type="SAM" id="Phobius"/>
    </source>
</evidence>
<dbReference type="AlphaFoldDB" id="K9P2X5"/>
<dbReference type="STRING" id="292564.Cyagr_0216"/>
<evidence type="ECO:0000313" key="3">
    <source>
        <dbReference type="Proteomes" id="UP000010388"/>
    </source>
</evidence>
<evidence type="ECO:0000313" key="2">
    <source>
        <dbReference type="EMBL" id="AFY27420.1"/>
    </source>
</evidence>